<dbReference type="SUPFAM" id="SSF56176">
    <property type="entry name" value="FAD-binding/transporter-associated domain-like"/>
    <property type="match status" value="1"/>
</dbReference>
<dbReference type="Gene3D" id="3.30.465.10">
    <property type="match status" value="1"/>
</dbReference>
<evidence type="ECO:0000259" key="21">
    <source>
        <dbReference type="PROSITE" id="PS51387"/>
    </source>
</evidence>
<evidence type="ECO:0000256" key="11">
    <source>
        <dbReference type="ARBA" id="ARBA00022827"/>
    </source>
</evidence>
<dbReference type="PROSITE" id="PS51387">
    <property type="entry name" value="FAD_PCMH"/>
    <property type="match status" value="1"/>
</dbReference>
<comment type="subcellular location">
    <subcellularLocation>
        <location evidence="3 20">Cytoplasm</location>
    </subcellularLocation>
</comment>
<evidence type="ECO:0000256" key="10">
    <source>
        <dbReference type="ARBA" id="ARBA00022630"/>
    </source>
</evidence>
<evidence type="ECO:0000256" key="14">
    <source>
        <dbReference type="ARBA" id="ARBA00022984"/>
    </source>
</evidence>
<evidence type="ECO:0000256" key="17">
    <source>
        <dbReference type="ARBA" id="ARBA00023316"/>
    </source>
</evidence>
<evidence type="ECO:0000256" key="4">
    <source>
        <dbReference type="ARBA" id="ARBA00004752"/>
    </source>
</evidence>
<evidence type="ECO:0000256" key="6">
    <source>
        <dbReference type="ARBA" id="ARBA00012518"/>
    </source>
</evidence>
<evidence type="ECO:0000256" key="13">
    <source>
        <dbReference type="ARBA" id="ARBA00022960"/>
    </source>
</evidence>
<evidence type="ECO:0000313" key="23">
    <source>
        <dbReference type="Proteomes" id="UP001203338"/>
    </source>
</evidence>
<keyword evidence="9 20" id="KW-0132">Cell division</keyword>
<evidence type="ECO:0000256" key="2">
    <source>
        <dbReference type="ARBA" id="ARBA00003921"/>
    </source>
</evidence>
<evidence type="ECO:0000313" key="22">
    <source>
        <dbReference type="EMBL" id="MCL6269798.1"/>
    </source>
</evidence>
<dbReference type="NCBIfam" id="TIGR00179">
    <property type="entry name" value="murB"/>
    <property type="match status" value="1"/>
</dbReference>
<feature type="domain" description="FAD-binding PCMH-type" evidence="21">
    <location>
        <begin position="22"/>
        <end position="197"/>
    </location>
</feature>
<dbReference type="Gene3D" id="3.30.43.10">
    <property type="entry name" value="Uridine Diphospho-n-acetylenolpyruvylglucosamine Reductase, domain 2"/>
    <property type="match status" value="1"/>
</dbReference>
<dbReference type="EMBL" id="JAMFLX010000008">
    <property type="protein sequence ID" value="MCL6269798.1"/>
    <property type="molecule type" value="Genomic_DNA"/>
</dbReference>
<evidence type="ECO:0000256" key="1">
    <source>
        <dbReference type="ARBA" id="ARBA00001974"/>
    </source>
</evidence>
<comment type="cofactor">
    <cofactor evidence="1 20">
        <name>FAD</name>
        <dbReference type="ChEBI" id="CHEBI:57692"/>
    </cofactor>
</comment>
<evidence type="ECO:0000256" key="19">
    <source>
        <dbReference type="ARBA" id="ARBA00048914"/>
    </source>
</evidence>
<name>A0ABT0PER2_9GAMM</name>
<evidence type="ECO:0000256" key="9">
    <source>
        <dbReference type="ARBA" id="ARBA00022618"/>
    </source>
</evidence>
<dbReference type="Gene3D" id="3.90.78.10">
    <property type="entry name" value="UDP-N-acetylenolpyruvoylglucosamine reductase, C-terminal domain"/>
    <property type="match status" value="1"/>
</dbReference>
<keyword evidence="10 20" id="KW-0285">Flavoprotein</keyword>
<gene>
    <name evidence="20 22" type="primary">murB</name>
    <name evidence="22" type="ORF">M3P05_07575</name>
</gene>
<dbReference type="PANTHER" id="PTHR21071:SF4">
    <property type="entry name" value="UDP-N-ACETYLENOLPYRUVOYLGLUCOSAMINE REDUCTASE"/>
    <property type="match status" value="1"/>
</dbReference>
<evidence type="ECO:0000256" key="16">
    <source>
        <dbReference type="ARBA" id="ARBA00023306"/>
    </source>
</evidence>
<dbReference type="GO" id="GO:0008762">
    <property type="term" value="F:UDP-N-acetylmuramate dehydrogenase activity"/>
    <property type="evidence" value="ECO:0007669"/>
    <property type="project" value="UniProtKB-EC"/>
</dbReference>
<dbReference type="NCBIfam" id="NF000755">
    <property type="entry name" value="PRK00046.1"/>
    <property type="match status" value="1"/>
</dbReference>
<dbReference type="Pfam" id="PF01565">
    <property type="entry name" value="FAD_binding_4"/>
    <property type="match status" value="1"/>
</dbReference>
<dbReference type="NCBIfam" id="NF010478">
    <property type="entry name" value="PRK13903.1"/>
    <property type="match status" value="1"/>
</dbReference>
<proteinExistence type="inferred from homology"/>
<keyword evidence="17 20" id="KW-0961">Cell wall biogenesis/degradation</keyword>
<protein>
    <recommendedName>
        <fullName evidence="7 20">UDP-N-acetylenolpyruvoylglucosamine reductase</fullName>
        <ecNumber evidence="6 20">1.3.1.98</ecNumber>
    </recommendedName>
    <alternativeName>
        <fullName evidence="18 20">UDP-N-acetylmuramate dehydrogenase</fullName>
    </alternativeName>
</protein>
<evidence type="ECO:0000256" key="20">
    <source>
        <dbReference type="HAMAP-Rule" id="MF_00037"/>
    </source>
</evidence>
<comment type="function">
    <text evidence="2 20">Cell wall formation.</text>
</comment>
<keyword evidence="12 20" id="KW-0521">NADP</keyword>
<dbReference type="InterPro" id="IPR006094">
    <property type="entry name" value="Oxid_FAD_bind_N"/>
</dbReference>
<dbReference type="SUPFAM" id="SSF56194">
    <property type="entry name" value="Uridine diphospho-N-Acetylenolpyruvylglucosamine reductase, MurB, C-terminal domain"/>
    <property type="match status" value="1"/>
</dbReference>
<dbReference type="InterPro" id="IPR036635">
    <property type="entry name" value="MurB_C_sf"/>
</dbReference>
<keyword evidence="11 20" id="KW-0274">FAD</keyword>
<comment type="similarity">
    <text evidence="5 20">Belongs to the MurB family.</text>
</comment>
<dbReference type="Pfam" id="PF02873">
    <property type="entry name" value="MurB_C"/>
    <property type="match status" value="1"/>
</dbReference>
<evidence type="ECO:0000256" key="8">
    <source>
        <dbReference type="ARBA" id="ARBA00022490"/>
    </source>
</evidence>
<feature type="active site" description="Proton donor" evidence="20">
    <location>
        <position position="248"/>
    </location>
</feature>
<keyword evidence="15 20" id="KW-0560">Oxidoreductase</keyword>
<dbReference type="InterPro" id="IPR016167">
    <property type="entry name" value="FAD-bd_PCMH_sub1"/>
</dbReference>
<comment type="catalytic activity">
    <reaction evidence="19 20">
        <text>UDP-N-acetyl-alpha-D-muramate + NADP(+) = UDP-N-acetyl-3-O-(1-carboxyvinyl)-alpha-D-glucosamine + NADPH + H(+)</text>
        <dbReference type="Rhea" id="RHEA:12248"/>
        <dbReference type="ChEBI" id="CHEBI:15378"/>
        <dbReference type="ChEBI" id="CHEBI:57783"/>
        <dbReference type="ChEBI" id="CHEBI:58349"/>
        <dbReference type="ChEBI" id="CHEBI:68483"/>
        <dbReference type="ChEBI" id="CHEBI:70757"/>
        <dbReference type="EC" id="1.3.1.98"/>
    </reaction>
</comment>
<reference evidence="22 23" key="1">
    <citation type="submission" date="2022-05" db="EMBL/GenBank/DDBJ databases">
        <authorList>
            <person name="Park J.-S."/>
        </authorList>
    </citation>
    <scope>NUCLEOTIDE SEQUENCE [LARGE SCALE GENOMIC DNA]</scope>
    <source>
        <strain evidence="22 23">2012CJ34-2</strain>
    </source>
</reference>
<evidence type="ECO:0000256" key="12">
    <source>
        <dbReference type="ARBA" id="ARBA00022857"/>
    </source>
</evidence>
<organism evidence="22 23">
    <name type="scientific">Parendozoicomonas callyspongiae</name>
    <dbReference type="NCBI Taxonomy" id="2942213"/>
    <lineage>
        <taxon>Bacteria</taxon>
        <taxon>Pseudomonadati</taxon>
        <taxon>Pseudomonadota</taxon>
        <taxon>Gammaproteobacteria</taxon>
        <taxon>Oceanospirillales</taxon>
        <taxon>Endozoicomonadaceae</taxon>
        <taxon>Parendozoicomonas</taxon>
    </lineage>
</organism>
<dbReference type="InterPro" id="IPR003170">
    <property type="entry name" value="MurB"/>
</dbReference>
<dbReference type="Proteomes" id="UP001203338">
    <property type="component" value="Unassembled WGS sequence"/>
</dbReference>
<comment type="pathway">
    <text evidence="4 20">Cell wall biogenesis; peptidoglycan biosynthesis.</text>
</comment>
<keyword evidence="23" id="KW-1185">Reference proteome</keyword>
<dbReference type="HAMAP" id="MF_00037">
    <property type="entry name" value="MurB"/>
    <property type="match status" value="1"/>
</dbReference>
<keyword evidence="14 20" id="KW-0573">Peptidoglycan synthesis</keyword>
<keyword evidence="16 20" id="KW-0131">Cell cycle</keyword>
<evidence type="ECO:0000256" key="18">
    <source>
        <dbReference type="ARBA" id="ARBA00031026"/>
    </source>
</evidence>
<evidence type="ECO:0000256" key="15">
    <source>
        <dbReference type="ARBA" id="ARBA00023002"/>
    </source>
</evidence>
<accession>A0ABT0PER2</accession>
<feature type="active site" evidence="20">
    <location>
        <position position="345"/>
    </location>
</feature>
<dbReference type="InterPro" id="IPR016166">
    <property type="entry name" value="FAD-bd_PCMH"/>
</dbReference>
<evidence type="ECO:0000256" key="5">
    <source>
        <dbReference type="ARBA" id="ARBA00010485"/>
    </source>
</evidence>
<comment type="caution">
    <text evidence="22">The sequence shown here is derived from an EMBL/GenBank/DDBJ whole genome shotgun (WGS) entry which is preliminary data.</text>
</comment>
<evidence type="ECO:0000256" key="7">
    <source>
        <dbReference type="ARBA" id="ARBA00015188"/>
    </source>
</evidence>
<dbReference type="RefSeq" id="WP_249698889.1">
    <property type="nucleotide sequence ID" value="NZ_JAMFLX010000008.1"/>
</dbReference>
<sequence length="349" mass="38495">MSEIQKPQWLKENIDLKSLNTMGLSVSARFFAEVHSLEELQAALQWARLQQVAVFPLGGGSNVVLAGDYDGLVILIRIIGRQVLKVNEESNQILVKTGAGENWHQLVRWTLQQNAYGLENLSLIPGCVGAAPIQNIGAYGVEIKDVFHSLEGLDIQTGQIVVMGAEECSFGYRDSVFKGECLDRFIITSVTFALSREFQPCLGYGHLQKEVLKAAGTDAVTGRLVSDTICRIREEKLPDPEMVGNAGSFFKNPVINEQLYQELSSREPDLVAYPAGEGLWKLAAGWLIDRCGFRGLAQDNGAGVYEHQALVLVNRGGASGRDILELAENIKQAVLERFQVELEMEPRTY</sequence>
<dbReference type="PANTHER" id="PTHR21071">
    <property type="entry name" value="UDP-N-ACETYLENOLPYRUVOYLGLUCOSAMINE REDUCTASE"/>
    <property type="match status" value="1"/>
</dbReference>
<keyword evidence="13 20" id="KW-0133">Cell shape</keyword>
<dbReference type="InterPro" id="IPR011601">
    <property type="entry name" value="MurB_C"/>
</dbReference>
<dbReference type="EC" id="1.3.1.98" evidence="6 20"/>
<evidence type="ECO:0000256" key="3">
    <source>
        <dbReference type="ARBA" id="ARBA00004496"/>
    </source>
</evidence>
<dbReference type="InterPro" id="IPR016169">
    <property type="entry name" value="FAD-bd_PCMH_sub2"/>
</dbReference>
<feature type="active site" evidence="20">
    <location>
        <position position="173"/>
    </location>
</feature>
<keyword evidence="8 20" id="KW-0963">Cytoplasm</keyword>
<dbReference type="InterPro" id="IPR036318">
    <property type="entry name" value="FAD-bd_PCMH-like_sf"/>
</dbReference>